<gene>
    <name evidence="2" type="ORF">X975_26807</name>
</gene>
<proteinExistence type="predicted"/>
<organism evidence="2 3">
    <name type="scientific">Stegodyphus mimosarum</name>
    <name type="common">African social velvet spider</name>
    <dbReference type="NCBI Taxonomy" id="407821"/>
    <lineage>
        <taxon>Eukaryota</taxon>
        <taxon>Metazoa</taxon>
        <taxon>Ecdysozoa</taxon>
        <taxon>Arthropoda</taxon>
        <taxon>Chelicerata</taxon>
        <taxon>Arachnida</taxon>
        <taxon>Araneae</taxon>
        <taxon>Araneomorphae</taxon>
        <taxon>Entelegynae</taxon>
        <taxon>Eresoidea</taxon>
        <taxon>Eresidae</taxon>
        <taxon>Stegodyphus</taxon>
    </lineage>
</organism>
<feature type="region of interest" description="Disordered" evidence="1">
    <location>
        <begin position="51"/>
        <end position="88"/>
    </location>
</feature>
<protein>
    <submittedName>
        <fullName evidence="2">Uncharacterized protein</fullName>
    </submittedName>
</protein>
<feature type="non-terminal residue" evidence="2">
    <location>
        <position position="212"/>
    </location>
</feature>
<name>A0A087UBV5_STEMI</name>
<evidence type="ECO:0000313" key="3">
    <source>
        <dbReference type="Proteomes" id="UP000054359"/>
    </source>
</evidence>
<keyword evidence="3" id="KW-1185">Reference proteome</keyword>
<accession>A0A087UBV5</accession>
<evidence type="ECO:0000313" key="2">
    <source>
        <dbReference type="EMBL" id="KFM74844.1"/>
    </source>
</evidence>
<reference evidence="2 3" key="1">
    <citation type="submission" date="2013-11" db="EMBL/GenBank/DDBJ databases">
        <title>Genome sequencing of Stegodyphus mimosarum.</title>
        <authorList>
            <person name="Bechsgaard J."/>
        </authorList>
    </citation>
    <scope>NUCLEOTIDE SEQUENCE [LARGE SCALE GENOMIC DNA]</scope>
</reference>
<dbReference type="AlphaFoldDB" id="A0A087UBV5"/>
<dbReference type="EMBL" id="KK119128">
    <property type="protein sequence ID" value="KFM74844.1"/>
    <property type="molecule type" value="Genomic_DNA"/>
</dbReference>
<feature type="compositionally biased region" description="Polar residues" evidence="1">
    <location>
        <begin position="106"/>
        <end position="127"/>
    </location>
</feature>
<sequence>MCFSGSTEDNKVCHALLQIVELYDTCEASLEGMYSYLGNIFINLTVTKHPTNCKRKNADTSESSDTECDDNFKKPTKTGKAGSASKRKTSIPVKNRFVKLSEAMDNTQSVSNDDPQDNNNTPVPQTSENDKAKDNNSVKQKTVPPIMVKPKQGIKFYDYLKALADALPQCKSGPRLPIRFSTAKQHPPPFWQERCQKSIAYHGRGTVTSVHG</sequence>
<feature type="region of interest" description="Disordered" evidence="1">
    <location>
        <begin position="106"/>
        <end position="144"/>
    </location>
</feature>
<dbReference type="Proteomes" id="UP000054359">
    <property type="component" value="Unassembled WGS sequence"/>
</dbReference>
<evidence type="ECO:0000256" key="1">
    <source>
        <dbReference type="SAM" id="MobiDB-lite"/>
    </source>
</evidence>